<dbReference type="InParanoid" id="A0A078A5B5"/>
<dbReference type="PANTHER" id="PTHR11909">
    <property type="entry name" value="CASEIN KINASE-RELATED"/>
    <property type="match status" value="1"/>
</dbReference>
<dbReference type="SMART" id="SM00220">
    <property type="entry name" value="S_TKc"/>
    <property type="match status" value="1"/>
</dbReference>
<name>A0A078A5B5_STYLE</name>
<accession>A0A078A5B5</accession>
<evidence type="ECO:0000313" key="5">
    <source>
        <dbReference type="Proteomes" id="UP000039865"/>
    </source>
</evidence>
<dbReference type="Proteomes" id="UP000039865">
    <property type="component" value="Unassembled WGS sequence"/>
</dbReference>
<evidence type="ECO:0000313" key="4">
    <source>
        <dbReference type="EMBL" id="CDW77079.1"/>
    </source>
</evidence>
<dbReference type="SUPFAM" id="SSF56112">
    <property type="entry name" value="Protein kinase-like (PK-like)"/>
    <property type="match status" value="1"/>
</dbReference>
<evidence type="ECO:0000256" key="2">
    <source>
        <dbReference type="ARBA" id="ARBA00023860"/>
    </source>
</evidence>
<keyword evidence="4" id="KW-0808">Transferase</keyword>
<keyword evidence="5" id="KW-1185">Reference proteome</keyword>
<dbReference type="InterPro" id="IPR000719">
    <property type="entry name" value="Prot_kinase_dom"/>
</dbReference>
<organism evidence="4 5">
    <name type="scientific">Stylonychia lemnae</name>
    <name type="common">Ciliate</name>
    <dbReference type="NCBI Taxonomy" id="5949"/>
    <lineage>
        <taxon>Eukaryota</taxon>
        <taxon>Sar</taxon>
        <taxon>Alveolata</taxon>
        <taxon>Ciliophora</taxon>
        <taxon>Intramacronucleata</taxon>
        <taxon>Spirotrichea</taxon>
        <taxon>Stichotrichia</taxon>
        <taxon>Sporadotrichida</taxon>
        <taxon>Oxytrichidae</taxon>
        <taxon>Stylonychinae</taxon>
        <taxon>Stylonychia</taxon>
    </lineage>
</organism>
<dbReference type="InterPro" id="IPR011009">
    <property type="entry name" value="Kinase-like_dom_sf"/>
</dbReference>
<dbReference type="InterPro" id="IPR050235">
    <property type="entry name" value="CK1_Ser-Thr_kinase"/>
</dbReference>
<dbReference type="AlphaFoldDB" id="A0A078A5B5"/>
<evidence type="ECO:0000259" key="3">
    <source>
        <dbReference type="PROSITE" id="PS50011"/>
    </source>
</evidence>
<evidence type="ECO:0000256" key="1">
    <source>
        <dbReference type="ARBA" id="ARBA00012513"/>
    </source>
</evidence>
<dbReference type="GO" id="GO:0004674">
    <property type="term" value="F:protein serine/threonine kinase activity"/>
    <property type="evidence" value="ECO:0007669"/>
    <property type="project" value="UniProtKB-EC"/>
</dbReference>
<keyword evidence="4" id="KW-0418">Kinase</keyword>
<dbReference type="PROSITE" id="PS00108">
    <property type="entry name" value="PROTEIN_KINASE_ST"/>
    <property type="match status" value="1"/>
</dbReference>
<dbReference type="EC" id="2.7.11.1" evidence="1"/>
<reference evidence="4 5" key="1">
    <citation type="submission" date="2014-06" db="EMBL/GenBank/DDBJ databases">
        <authorList>
            <person name="Swart Estienne"/>
        </authorList>
    </citation>
    <scope>NUCLEOTIDE SEQUENCE [LARGE SCALE GENOMIC DNA]</scope>
    <source>
        <strain evidence="4 5">130c</strain>
    </source>
</reference>
<dbReference type="PROSITE" id="PS50011">
    <property type="entry name" value="PROTEIN_KINASE_DOM"/>
    <property type="match status" value="1"/>
</dbReference>
<dbReference type="Pfam" id="PF00069">
    <property type="entry name" value="Pkinase"/>
    <property type="match status" value="1"/>
</dbReference>
<dbReference type="GO" id="GO:0005524">
    <property type="term" value="F:ATP binding"/>
    <property type="evidence" value="ECO:0007669"/>
    <property type="project" value="InterPro"/>
</dbReference>
<gene>
    <name evidence="4" type="primary">Contig14514.g15464</name>
    <name evidence="4" type="ORF">STYLEM_6047</name>
</gene>
<dbReference type="OrthoDB" id="5979581at2759"/>
<feature type="domain" description="Protein kinase" evidence="3">
    <location>
        <begin position="19"/>
        <end position="370"/>
    </location>
</feature>
<dbReference type="InterPro" id="IPR008271">
    <property type="entry name" value="Ser/Thr_kinase_AS"/>
</dbReference>
<dbReference type="Gene3D" id="1.10.510.10">
    <property type="entry name" value="Transferase(Phosphotransferase) domain 1"/>
    <property type="match status" value="1"/>
</dbReference>
<dbReference type="EMBL" id="CCKQ01005818">
    <property type="protein sequence ID" value="CDW77079.1"/>
    <property type="molecule type" value="Genomic_DNA"/>
</dbReference>
<sequence>MVESKNCIDNQAPEVFQGYKRISVLGSGTFGIVFKYQKNDQIISIKFSKPNSYSNDCLNEAIIMRKMTEDGRHGFFPKYIKNGCTKVNDKIVNYLMMEYLDEQINAINDSQNSNQFDFQDGLDQIGQKLFVSMITVVQQLHNSGYIHRDIKPSNFMMKDGKVYIIDFGLSKQYLKDGVHCDQLEQIQQLKGSPFFASLNSHNLIDISRRDDLESLAYTFLYIINLLPWVNKQDMQLGNYQTQLELNNQVKLQKEDLQFNIISNKHFDKFNEEPPYENLRQVFLNSHDQISNNKDEQMALPESNYIYQELKQKVSLFKKNPSDEFILLNEYESKKILKIIDSFYSIINFHKDIDITVRLSLDSINKDYKNIEITKETTVQFMSEIYGWNNGQDMILNEEERSYEFQISRQIWQDLANKQLNKRKR</sequence>
<protein>
    <recommendedName>
        <fullName evidence="2">Casein kinase I</fullName>
        <ecNumber evidence="1">2.7.11.1</ecNumber>
    </recommendedName>
</protein>
<proteinExistence type="predicted"/>